<comment type="caution">
    <text evidence="2">The sequence shown here is derived from an EMBL/GenBank/DDBJ whole genome shotgun (WGS) entry which is preliminary data.</text>
</comment>
<gene>
    <name evidence="2" type="ORF">Tci_059827</name>
</gene>
<evidence type="ECO:0000313" key="2">
    <source>
        <dbReference type="EMBL" id="GEU87849.1"/>
    </source>
</evidence>
<dbReference type="AlphaFoldDB" id="A0A6L2NR10"/>
<feature type="compositionally biased region" description="Low complexity" evidence="1">
    <location>
        <begin position="33"/>
        <end position="46"/>
    </location>
</feature>
<evidence type="ECO:0000256" key="1">
    <source>
        <dbReference type="SAM" id="MobiDB-lite"/>
    </source>
</evidence>
<dbReference type="EMBL" id="BKCJ010009624">
    <property type="protein sequence ID" value="GEU87849.1"/>
    <property type="molecule type" value="Genomic_DNA"/>
</dbReference>
<feature type="compositionally biased region" description="Basic and acidic residues" evidence="1">
    <location>
        <begin position="47"/>
        <end position="56"/>
    </location>
</feature>
<reference evidence="2" key="1">
    <citation type="journal article" date="2019" name="Sci. Rep.">
        <title>Draft genome of Tanacetum cinerariifolium, the natural source of mosquito coil.</title>
        <authorList>
            <person name="Yamashiro T."/>
            <person name="Shiraishi A."/>
            <person name="Satake H."/>
            <person name="Nakayama K."/>
        </authorList>
    </citation>
    <scope>NUCLEOTIDE SEQUENCE</scope>
</reference>
<name>A0A6L2NR10_TANCI</name>
<feature type="region of interest" description="Disordered" evidence="1">
    <location>
        <begin position="33"/>
        <end position="58"/>
    </location>
</feature>
<protein>
    <submittedName>
        <fullName evidence="2">Ribonuclease H-like domain-containing protein</fullName>
    </submittedName>
</protein>
<accession>A0A6L2NR10</accession>
<sequence>MESRSGEGYHVVPPPYTCKGLDDSVFKSAISESITSVHETETSTSKTSKESKEKPKIVRPSAPIIKDWESDSDDDCEIRPSIEQNKHSHAKINFVKSDENIRKYVIEQHTYKQAENLRKRQNSRVDKRDWNGMMTQKLGNGFEFKKKACFVCGSLYHLIKDCNFYETKMVGKYVLNNKGKATCQRELRPVCNNAKRVNHQNFPNNLSHPHPRRNFVPIAVITNSGKVQVNAAKQSSPRAAASTSTARYVNIPANLPIVNDLTFWLLALDYLIFEGVFDMVKTVNDDVRIQALVDVKKVVVNEASIRRDLRLDYAKGTACLPNAAIFEELARMRVLSLEQTKTNQAAKIEKLKKRVKKPEGKKKMRTHWLKRLYKGRMNDQDLFGLHDLDGDEVFVDVTTAEHVEQDATIAEKQVTTIEDIKVVDVAITTLQIYKDELTLAQTLMKIKVAKPKTKGVIIQEPSEFRTTSLLQPPQAKDKEVARKLEVEMKAEIDEEERIAREKNEANITMIKE</sequence>
<organism evidence="2">
    <name type="scientific">Tanacetum cinerariifolium</name>
    <name type="common">Dalmatian daisy</name>
    <name type="synonym">Chrysanthemum cinerariifolium</name>
    <dbReference type="NCBI Taxonomy" id="118510"/>
    <lineage>
        <taxon>Eukaryota</taxon>
        <taxon>Viridiplantae</taxon>
        <taxon>Streptophyta</taxon>
        <taxon>Embryophyta</taxon>
        <taxon>Tracheophyta</taxon>
        <taxon>Spermatophyta</taxon>
        <taxon>Magnoliopsida</taxon>
        <taxon>eudicotyledons</taxon>
        <taxon>Gunneridae</taxon>
        <taxon>Pentapetalae</taxon>
        <taxon>asterids</taxon>
        <taxon>campanulids</taxon>
        <taxon>Asterales</taxon>
        <taxon>Asteraceae</taxon>
        <taxon>Asteroideae</taxon>
        <taxon>Anthemideae</taxon>
        <taxon>Anthemidinae</taxon>
        <taxon>Tanacetum</taxon>
    </lineage>
</organism>
<proteinExistence type="predicted"/>